<sequence>MPKVVRSTKLALANMRLECPEPWMAGHCAWAPKFLLLAGIVLQFLDDALDQPADSLKMLLTALAVGMPGIPMDDFVKAVAADTCVSDEDTVANSNALGRSYSRAGSVFSIPILAQALKTQRSCNGKSLMATLNFTEMRARDKDA</sequence>
<proteinExistence type="predicted"/>
<name>A0A1J9QE48_9EURO</name>
<evidence type="ECO:0000313" key="2">
    <source>
        <dbReference type="Proteomes" id="UP000242791"/>
    </source>
</evidence>
<evidence type="ECO:0000313" key="1">
    <source>
        <dbReference type="EMBL" id="OJD26793.1"/>
    </source>
</evidence>
<dbReference type="EMBL" id="LGTZ01000176">
    <property type="protein sequence ID" value="OJD26793.1"/>
    <property type="molecule type" value="Genomic_DNA"/>
</dbReference>
<organism evidence="1 2">
    <name type="scientific">Blastomyces percursus</name>
    <dbReference type="NCBI Taxonomy" id="1658174"/>
    <lineage>
        <taxon>Eukaryota</taxon>
        <taxon>Fungi</taxon>
        <taxon>Dikarya</taxon>
        <taxon>Ascomycota</taxon>
        <taxon>Pezizomycotina</taxon>
        <taxon>Eurotiomycetes</taxon>
        <taxon>Eurotiomycetidae</taxon>
        <taxon>Onygenales</taxon>
        <taxon>Ajellomycetaceae</taxon>
        <taxon>Blastomyces</taxon>
    </lineage>
</organism>
<dbReference type="VEuPathDB" id="FungiDB:ACJ73_01824"/>
<dbReference type="AlphaFoldDB" id="A0A1J9QE48"/>
<comment type="caution">
    <text evidence="1">The sequence shown here is derived from an EMBL/GenBank/DDBJ whole genome shotgun (WGS) entry which is preliminary data.</text>
</comment>
<protein>
    <submittedName>
        <fullName evidence="1">Uncharacterized protein</fullName>
    </submittedName>
</protein>
<keyword evidence="2" id="KW-1185">Reference proteome</keyword>
<reference evidence="1 2" key="1">
    <citation type="submission" date="2015-08" db="EMBL/GenBank/DDBJ databases">
        <title>Emmonsia species relationships and genome sequence.</title>
        <authorList>
            <person name="Cuomo C.A."/>
            <person name="Schwartz I.S."/>
            <person name="Kenyon C."/>
            <person name="De Hoog G.S."/>
            <person name="Govender N.P."/>
            <person name="Botha A."/>
            <person name="Moreno L."/>
            <person name="De Vries M."/>
            <person name="Munoz J.F."/>
            <person name="Stielow J.B."/>
        </authorList>
    </citation>
    <scope>NUCLEOTIDE SEQUENCE [LARGE SCALE GENOMIC DNA]</scope>
    <source>
        <strain evidence="1 2">EI222</strain>
    </source>
</reference>
<accession>A0A1J9QE48</accession>
<dbReference type="OrthoDB" id="2142213at2759"/>
<dbReference type="Proteomes" id="UP000242791">
    <property type="component" value="Unassembled WGS sequence"/>
</dbReference>
<dbReference type="STRING" id="1658174.A0A1J9QE48"/>
<gene>
    <name evidence="1" type="ORF">ACJ73_01824</name>
</gene>